<dbReference type="InterPro" id="IPR050267">
    <property type="entry name" value="Anti-sigma-factor_SerPK"/>
</dbReference>
<name>A0A561UVG1_9ACTN</name>
<dbReference type="AlphaFoldDB" id="A0A561UVG1"/>
<dbReference type="EMBL" id="VIWW01000001">
    <property type="protein sequence ID" value="TWG03353.1"/>
    <property type="molecule type" value="Genomic_DNA"/>
</dbReference>
<dbReference type="Gene3D" id="3.30.565.10">
    <property type="entry name" value="Histidine kinase-like ATPase, C-terminal domain"/>
    <property type="match status" value="1"/>
</dbReference>
<dbReference type="InterPro" id="IPR036890">
    <property type="entry name" value="HATPase_C_sf"/>
</dbReference>
<organism evidence="3 4">
    <name type="scientific">Streptomyces brevispora</name>
    <dbReference type="NCBI Taxonomy" id="887462"/>
    <lineage>
        <taxon>Bacteria</taxon>
        <taxon>Bacillati</taxon>
        <taxon>Actinomycetota</taxon>
        <taxon>Actinomycetes</taxon>
        <taxon>Kitasatosporales</taxon>
        <taxon>Streptomycetaceae</taxon>
        <taxon>Streptomyces</taxon>
    </lineage>
</organism>
<protein>
    <submittedName>
        <fullName evidence="3">Anti-sigma regulatory factor (Ser/Thr protein kinase)</fullName>
    </submittedName>
</protein>
<dbReference type="CDD" id="cd16936">
    <property type="entry name" value="HATPase_RsbW-like"/>
    <property type="match status" value="1"/>
</dbReference>
<evidence type="ECO:0000259" key="2">
    <source>
        <dbReference type="Pfam" id="PF13581"/>
    </source>
</evidence>
<dbReference type="InterPro" id="IPR003594">
    <property type="entry name" value="HATPase_dom"/>
</dbReference>
<dbReference type="RefSeq" id="WP_341874010.1">
    <property type="nucleotide sequence ID" value="NZ_VIWW01000001.1"/>
</dbReference>
<keyword evidence="1" id="KW-0418">Kinase</keyword>
<keyword evidence="1" id="KW-0808">Transferase</keyword>
<gene>
    <name evidence="3" type="ORF">FHX80_111777</name>
</gene>
<keyword evidence="1" id="KW-0723">Serine/threonine-protein kinase</keyword>
<dbReference type="SUPFAM" id="SSF55874">
    <property type="entry name" value="ATPase domain of HSP90 chaperone/DNA topoisomerase II/histidine kinase"/>
    <property type="match status" value="1"/>
</dbReference>
<feature type="domain" description="Histidine kinase/HSP90-like ATPase" evidence="2">
    <location>
        <begin position="21"/>
        <end position="119"/>
    </location>
</feature>
<evidence type="ECO:0000256" key="1">
    <source>
        <dbReference type="ARBA" id="ARBA00022527"/>
    </source>
</evidence>
<dbReference type="Proteomes" id="UP000318186">
    <property type="component" value="Unassembled WGS sequence"/>
</dbReference>
<sequence length="212" mass="22340">MPVVNGNDGCMTRKSWELPFLAEPAEVAGLRRVMRLHLRLWGLPDVVEAAELCVSELVANVIRHVGEGTPSTLEVGMNGTHLRVALRDPDASALPTLVHADSGDESGRGMALLDAVSDRWGVILGASSKLVWCDLATSLVTPGGHIGGPRIAKGEACLTLYAGTGGEPAGVAVLEEAAIDLITDLLHWLSVHGRDVDEALDRAQTRFEVAGG</sequence>
<accession>A0A561UVG1</accession>
<comment type="caution">
    <text evidence="3">The sequence shown here is derived from an EMBL/GenBank/DDBJ whole genome shotgun (WGS) entry which is preliminary data.</text>
</comment>
<dbReference type="Pfam" id="PF13581">
    <property type="entry name" value="HATPase_c_2"/>
    <property type="match status" value="1"/>
</dbReference>
<dbReference type="GO" id="GO:0004674">
    <property type="term" value="F:protein serine/threonine kinase activity"/>
    <property type="evidence" value="ECO:0007669"/>
    <property type="project" value="UniProtKB-KW"/>
</dbReference>
<evidence type="ECO:0000313" key="4">
    <source>
        <dbReference type="Proteomes" id="UP000318186"/>
    </source>
</evidence>
<dbReference type="PANTHER" id="PTHR35526">
    <property type="entry name" value="ANTI-SIGMA-F FACTOR RSBW-RELATED"/>
    <property type="match status" value="1"/>
</dbReference>
<dbReference type="PANTHER" id="PTHR35526:SF3">
    <property type="entry name" value="ANTI-SIGMA-F FACTOR RSBW"/>
    <property type="match status" value="1"/>
</dbReference>
<proteinExistence type="predicted"/>
<evidence type="ECO:0000313" key="3">
    <source>
        <dbReference type="EMBL" id="TWG03353.1"/>
    </source>
</evidence>
<reference evidence="3 4" key="1">
    <citation type="submission" date="2019-06" db="EMBL/GenBank/DDBJ databases">
        <title>Sequencing the genomes of 1000 actinobacteria strains.</title>
        <authorList>
            <person name="Klenk H.-P."/>
        </authorList>
    </citation>
    <scope>NUCLEOTIDE SEQUENCE [LARGE SCALE GENOMIC DNA]</scope>
    <source>
        <strain evidence="3 4">DSM 42059</strain>
    </source>
</reference>